<protein>
    <recommendedName>
        <fullName evidence="4">XkdX family protein</fullName>
    </recommendedName>
</protein>
<proteinExistence type="predicted"/>
<gene>
    <name evidence="2" type="ORF">CLTHE_14650</name>
</gene>
<reference evidence="2 3" key="1">
    <citation type="submission" date="2016-02" db="EMBL/GenBank/DDBJ databases">
        <title>Genome sequence of Clostridium thermobutyricum DSM 4928.</title>
        <authorList>
            <person name="Poehlein A."/>
            <person name="Daniel R."/>
        </authorList>
    </citation>
    <scope>NUCLEOTIDE SEQUENCE [LARGE SCALE GENOMIC DNA]</scope>
    <source>
        <strain evidence="2 3">DSM 4928</strain>
    </source>
</reference>
<comment type="caution">
    <text evidence="2">The sequence shown here is derived from an EMBL/GenBank/DDBJ whole genome shotgun (WGS) entry which is preliminary data.</text>
</comment>
<dbReference type="EMBL" id="LTAY01000037">
    <property type="protein sequence ID" value="OPX47894.1"/>
    <property type="molecule type" value="Genomic_DNA"/>
</dbReference>
<sequence length="79" mass="8962">MEKHSASYEFYKMMWDNGWTDEAQLRQAVVEEGNYTTANGITPSEFKEITGIDFEVKEPTSSSVTQPVTPEQNTQVTPK</sequence>
<evidence type="ECO:0008006" key="4">
    <source>
        <dbReference type="Google" id="ProtNLM"/>
    </source>
</evidence>
<evidence type="ECO:0000256" key="1">
    <source>
        <dbReference type="SAM" id="MobiDB-lite"/>
    </source>
</evidence>
<evidence type="ECO:0000313" key="3">
    <source>
        <dbReference type="Proteomes" id="UP000191448"/>
    </source>
</evidence>
<feature type="compositionally biased region" description="Polar residues" evidence="1">
    <location>
        <begin position="59"/>
        <end position="79"/>
    </location>
</feature>
<dbReference type="Proteomes" id="UP000191448">
    <property type="component" value="Unassembled WGS sequence"/>
</dbReference>
<evidence type="ECO:0000313" key="2">
    <source>
        <dbReference type="EMBL" id="OPX47894.1"/>
    </source>
</evidence>
<dbReference type="AlphaFoldDB" id="A0A1V4SVD5"/>
<organism evidence="2 3">
    <name type="scientific">Clostridium thermobutyricum DSM 4928</name>
    <dbReference type="NCBI Taxonomy" id="1121339"/>
    <lineage>
        <taxon>Bacteria</taxon>
        <taxon>Bacillati</taxon>
        <taxon>Bacillota</taxon>
        <taxon>Clostridia</taxon>
        <taxon>Eubacteriales</taxon>
        <taxon>Clostridiaceae</taxon>
        <taxon>Clostridium</taxon>
    </lineage>
</organism>
<feature type="region of interest" description="Disordered" evidence="1">
    <location>
        <begin position="58"/>
        <end position="79"/>
    </location>
</feature>
<name>A0A1V4SVD5_9CLOT</name>
<accession>A0A1V4SVD5</accession>
<dbReference type="RefSeq" id="WP_080022670.1">
    <property type="nucleotide sequence ID" value="NZ_LTAY01000037.1"/>
</dbReference>